<reference evidence="1 2" key="1">
    <citation type="submission" date="2018-06" db="EMBL/GenBank/DDBJ databases">
        <title>The Genome of Cuscuta australis (Dodder) Provides Insight into the Evolution of Plant Parasitism.</title>
        <authorList>
            <person name="Liu H."/>
        </authorList>
    </citation>
    <scope>NUCLEOTIDE SEQUENCE [LARGE SCALE GENOMIC DNA]</scope>
    <source>
        <strain evidence="2">cv. Yunnan</strain>
        <tissue evidence="1">Vines</tissue>
    </source>
</reference>
<keyword evidence="2" id="KW-1185">Reference proteome</keyword>
<proteinExistence type="predicted"/>
<evidence type="ECO:0000313" key="2">
    <source>
        <dbReference type="Proteomes" id="UP000249390"/>
    </source>
</evidence>
<dbReference type="EMBL" id="NQVE01000215">
    <property type="protein sequence ID" value="RAL38037.1"/>
    <property type="molecule type" value="Genomic_DNA"/>
</dbReference>
<organism evidence="1 2">
    <name type="scientific">Cuscuta australis</name>
    <dbReference type="NCBI Taxonomy" id="267555"/>
    <lineage>
        <taxon>Eukaryota</taxon>
        <taxon>Viridiplantae</taxon>
        <taxon>Streptophyta</taxon>
        <taxon>Embryophyta</taxon>
        <taxon>Tracheophyta</taxon>
        <taxon>Spermatophyta</taxon>
        <taxon>Magnoliopsida</taxon>
        <taxon>eudicotyledons</taxon>
        <taxon>Gunneridae</taxon>
        <taxon>Pentapetalae</taxon>
        <taxon>asterids</taxon>
        <taxon>lamiids</taxon>
        <taxon>Solanales</taxon>
        <taxon>Convolvulaceae</taxon>
        <taxon>Cuscuteae</taxon>
        <taxon>Cuscuta</taxon>
        <taxon>Cuscuta subgen. Grammica</taxon>
        <taxon>Cuscuta sect. Cleistogrammica</taxon>
    </lineage>
</organism>
<comment type="caution">
    <text evidence="1">The sequence shown here is derived from an EMBL/GenBank/DDBJ whole genome shotgun (WGS) entry which is preliminary data.</text>
</comment>
<dbReference type="AlphaFoldDB" id="A0A328CX18"/>
<evidence type="ECO:0000313" key="1">
    <source>
        <dbReference type="EMBL" id="RAL38037.1"/>
    </source>
</evidence>
<sequence length="51" mass="5243">MAVMSDLTLPLPHSLLILSAPSCPIGAAALHRLPVGLVGAHELRTAESDEA</sequence>
<accession>A0A328CX18</accession>
<name>A0A328CX18_9ASTE</name>
<dbReference type="Proteomes" id="UP000249390">
    <property type="component" value="Unassembled WGS sequence"/>
</dbReference>
<protein>
    <submittedName>
        <fullName evidence="1">Uncharacterized protein</fullName>
    </submittedName>
</protein>
<gene>
    <name evidence="1" type="ORF">DM860_000731</name>
</gene>